<gene>
    <name evidence="2" type="primary">rnp2</name>
    <name evidence="3" type="ORF">HA227_04815</name>
    <name evidence="4" type="ORF">J4478_02450</name>
</gene>
<dbReference type="GO" id="GO:0030677">
    <property type="term" value="C:ribonuclease P complex"/>
    <property type="evidence" value="ECO:0007669"/>
    <property type="project" value="UniProtKB-UniRule"/>
</dbReference>
<dbReference type="Pfam" id="PF01900">
    <property type="entry name" value="RNase_P_Rpp14"/>
    <property type="match status" value="1"/>
</dbReference>
<dbReference type="InterPro" id="IPR038085">
    <property type="entry name" value="Rnp2-like_sf"/>
</dbReference>
<name>A0A7J4KU54_9ARCH</name>
<accession>A0A7J4KU54</accession>
<comment type="similarity">
    <text evidence="2">Belongs to the eukaryotic/archaeal RNase P protein component 2 family.</text>
</comment>
<comment type="function">
    <text evidence="2">Part of ribonuclease P, a protein complex that generates mature tRNA molecules by cleaving their 5'-ends.</text>
</comment>
<evidence type="ECO:0000313" key="4">
    <source>
        <dbReference type="EMBL" id="MBS3058240.1"/>
    </source>
</evidence>
<dbReference type="SUPFAM" id="SSF160350">
    <property type="entry name" value="Rnp2-like"/>
    <property type="match status" value="1"/>
</dbReference>
<evidence type="ECO:0000256" key="2">
    <source>
        <dbReference type="HAMAP-Rule" id="MF_00755"/>
    </source>
</evidence>
<dbReference type="Gene3D" id="3.30.70.3250">
    <property type="entry name" value="Ribonuclease P, Pop5 subunit"/>
    <property type="match status" value="1"/>
</dbReference>
<dbReference type="Proteomes" id="UP000527315">
    <property type="component" value="Unassembled WGS sequence"/>
</dbReference>
<comment type="caution">
    <text evidence="3">The sequence shown here is derived from an EMBL/GenBank/DDBJ whole genome shotgun (WGS) entry which is preliminary data.</text>
</comment>
<dbReference type="EMBL" id="DUFJ01000107">
    <property type="protein sequence ID" value="HIH33541.1"/>
    <property type="molecule type" value="Genomic_DNA"/>
</dbReference>
<dbReference type="InterPro" id="IPR002759">
    <property type="entry name" value="Pop5/Rpp14/Rnp2-like"/>
</dbReference>
<proteinExistence type="inferred from homology"/>
<dbReference type="EC" id="3.1.26.5" evidence="2"/>
<dbReference type="HAMAP" id="MF_00755">
    <property type="entry name" value="RNase_P_2"/>
    <property type="match status" value="1"/>
</dbReference>
<dbReference type="GO" id="GO:0005737">
    <property type="term" value="C:cytoplasm"/>
    <property type="evidence" value="ECO:0007669"/>
    <property type="project" value="UniProtKB-SubCell"/>
</dbReference>
<keyword evidence="1 2" id="KW-0819">tRNA processing</keyword>
<comment type="catalytic activity">
    <reaction evidence="2">
        <text>Endonucleolytic cleavage of RNA, removing 5'-extranucleotides from tRNA precursor.</text>
        <dbReference type="EC" id="3.1.26.5"/>
    </reaction>
</comment>
<reference evidence="4" key="3">
    <citation type="submission" date="2021-05" db="EMBL/GenBank/DDBJ databases">
        <title>Protein family content uncovers lineage relationships and bacterial pathway maintenance mechanisms in DPANN archaea.</title>
        <authorList>
            <person name="Castelle C.J."/>
            <person name="Meheust R."/>
            <person name="Jaffe A.L."/>
            <person name="Seitz K."/>
            <person name="Gong X."/>
            <person name="Baker B.J."/>
            <person name="Banfield J.F."/>
        </authorList>
    </citation>
    <scope>NUCLEOTIDE SEQUENCE</scope>
    <source>
        <strain evidence="4">RIFCSPLOWO2_01_FULL_43_13</strain>
    </source>
</reference>
<dbReference type="GO" id="GO:0004526">
    <property type="term" value="F:ribonuclease P activity"/>
    <property type="evidence" value="ECO:0007669"/>
    <property type="project" value="UniProtKB-UniRule"/>
</dbReference>
<keyword evidence="2" id="KW-0378">Hydrolase</keyword>
<dbReference type="EMBL" id="JAGVWB010000017">
    <property type="protein sequence ID" value="MBS3058240.1"/>
    <property type="molecule type" value="Genomic_DNA"/>
</dbReference>
<organism evidence="3 5">
    <name type="scientific">Candidatus Iainarchaeum sp</name>
    <dbReference type="NCBI Taxonomy" id="3101447"/>
    <lineage>
        <taxon>Archaea</taxon>
        <taxon>Candidatus Iainarchaeota</taxon>
        <taxon>Candidatus Iainarchaeia</taxon>
        <taxon>Candidatus Iainarchaeales</taxon>
        <taxon>Candidatus Iainarchaeaceae</taxon>
        <taxon>Candidatus Iainarchaeum</taxon>
    </lineage>
</organism>
<reference evidence="4" key="2">
    <citation type="submission" date="2021-03" db="EMBL/GenBank/DDBJ databases">
        <authorList>
            <person name="Jaffe A."/>
        </authorList>
    </citation>
    <scope>NUCLEOTIDE SEQUENCE</scope>
    <source>
        <strain evidence="4">RIFCSPLOWO2_01_FULL_43_13</strain>
    </source>
</reference>
<keyword evidence="2" id="KW-0540">Nuclease</keyword>
<dbReference type="Proteomes" id="UP000680185">
    <property type="component" value="Unassembled WGS sequence"/>
</dbReference>
<comment type="subcellular location">
    <subcellularLocation>
        <location evidence="2">Cytoplasm</location>
    </subcellularLocation>
</comment>
<evidence type="ECO:0000256" key="1">
    <source>
        <dbReference type="ARBA" id="ARBA00022694"/>
    </source>
</evidence>
<protein>
    <recommendedName>
        <fullName evidence="2">Ribonuclease P protein component 2</fullName>
        <shortName evidence="2">RNase P component 2</shortName>
        <ecNumber evidence="2">3.1.26.5</ecNumber>
    </recommendedName>
    <alternativeName>
        <fullName evidence="2">Pop5</fullName>
    </alternativeName>
</protein>
<dbReference type="AlphaFoldDB" id="A0A7J4KU54"/>
<reference evidence="5" key="1">
    <citation type="journal article" date="2020" name="bioRxiv">
        <title>A rank-normalized archaeal taxonomy based on genome phylogeny resolves widespread incomplete and uneven classifications.</title>
        <authorList>
            <person name="Rinke C."/>
            <person name="Chuvochina M."/>
            <person name="Mussig A.J."/>
            <person name="Chaumeil P.-A."/>
            <person name="Waite D.W."/>
            <person name="Whitman W.B."/>
            <person name="Parks D.H."/>
            <person name="Hugenholtz P."/>
        </authorList>
    </citation>
    <scope>NUCLEOTIDE SEQUENCE [LARGE SCALE GENOMIC DNA]</scope>
</reference>
<keyword evidence="2" id="KW-0963">Cytoplasm</keyword>
<keyword evidence="2" id="KW-0255">Endonuclease</keyword>
<evidence type="ECO:0000313" key="3">
    <source>
        <dbReference type="EMBL" id="HIH33541.1"/>
    </source>
</evidence>
<evidence type="ECO:0000313" key="5">
    <source>
        <dbReference type="Proteomes" id="UP000527315"/>
    </source>
</evidence>
<comment type="subunit">
    <text evidence="2">Consists of a catalytic RNA component and at least 4-5 protein subunits.</text>
</comment>
<sequence>MKNVKKSLKALPLSMRGKKRYVLFELFAEKPLSAAIVEKEIMQRFLQIFGSKGIAEQRLQFIGFYGGKNLGIVKCSLEECENVKAGLLFVGKVAGISAIPRIVSVSGSVKKLKTIAGK</sequence>
<dbReference type="GO" id="GO:0001682">
    <property type="term" value="P:tRNA 5'-leader removal"/>
    <property type="evidence" value="ECO:0007669"/>
    <property type="project" value="UniProtKB-UniRule"/>
</dbReference>